<evidence type="ECO:0000256" key="2">
    <source>
        <dbReference type="ARBA" id="ARBA00004222"/>
    </source>
</evidence>
<keyword evidence="7" id="KW-0333">Golgi apparatus</keyword>
<name>A0AA35PMM3_9SAUR</name>
<dbReference type="GO" id="GO:0030008">
    <property type="term" value="C:TRAPP complex"/>
    <property type="evidence" value="ECO:0007669"/>
    <property type="project" value="InterPro"/>
</dbReference>
<keyword evidence="5" id="KW-0256">Endoplasmic reticulum</keyword>
<proteinExistence type="inferred from homology"/>
<feature type="compositionally biased region" description="Basic and acidic residues" evidence="11">
    <location>
        <begin position="63"/>
        <end position="75"/>
    </location>
</feature>
<evidence type="ECO:0000256" key="3">
    <source>
        <dbReference type="ARBA" id="ARBA00004240"/>
    </source>
</evidence>
<comment type="subunit">
    <text evidence="9">Part of the multisubunit transport protein particle (TRAPP) complex. The heterodimer TRAPPC6B-TRAPPC3 interacts with TRAPPC1 likely providing a core for TRAPP complex formation.</text>
</comment>
<keyword evidence="4" id="KW-0813">Transport</keyword>
<evidence type="ECO:0000256" key="11">
    <source>
        <dbReference type="SAM" id="MobiDB-lite"/>
    </source>
</evidence>
<evidence type="ECO:0000256" key="9">
    <source>
        <dbReference type="ARBA" id="ARBA00062874"/>
    </source>
</evidence>
<feature type="region of interest" description="Disordered" evidence="11">
    <location>
        <begin position="61"/>
        <end position="113"/>
    </location>
</feature>
<evidence type="ECO:0000256" key="5">
    <source>
        <dbReference type="ARBA" id="ARBA00022824"/>
    </source>
</evidence>
<dbReference type="CDD" id="cd14855">
    <property type="entry name" value="TRAPPC1_MUM2"/>
    <property type="match status" value="1"/>
</dbReference>
<dbReference type="PANTHER" id="PTHR23249:SF16">
    <property type="entry name" value="TRAFFICKING PROTEIN PARTICLE COMPLEX SUBUNIT 1"/>
    <property type="match status" value="1"/>
</dbReference>
<dbReference type="GO" id="GO:0005783">
    <property type="term" value="C:endoplasmic reticulum"/>
    <property type="evidence" value="ECO:0007669"/>
    <property type="project" value="UniProtKB-SubCell"/>
</dbReference>
<feature type="region of interest" description="Disordered" evidence="11">
    <location>
        <begin position="1"/>
        <end position="22"/>
    </location>
</feature>
<accession>A0AA35PMM3</accession>
<sequence length="275" mass="31069">MSLQKDNGKNTGDIKGQIPAKEKSCPAPLLAFALPTQLLATTLAGRAGRPPPPFCLRARARRAGKEKTRVREPPNEGRAGGRKRGEKNTHAPSGRPISARTCSTARSRSSRKYKRIRKLPSREGVAIETKMTVHNLYIFDRNGICLHYSEWNRKKQAGISKDEEFKLMYGMLFSIRSFISKMSPVDMKDGFLSFQTSKYKLHYYETPTGLKVVMNTDLGVGNIRDVLHQIYSYIYVEYVVKNPLCSLNENIQSELFRSKLDSFIRGLPFFSARAG</sequence>
<comment type="similarity">
    <text evidence="8">Belongs to the TRAPP small subunits family. BET5 subfamily.</text>
</comment>
<dbReference type="SMART" id="SM01399">
    <property type="entry name" value="Sybindin"/>
    <property type="match status" value="1"/>
</dbReference>
<dbReference type="PANTHER" id="PTHR23249">
    <property type="entry name" value="TRAFFICKING PROTEIN PARTICLE COMPLEX SUBUNIT"/>
    <property type="match status" value="1"/>
</dbReference>
<gene>
    <name evidence="12" type="ORF">PODLI_1B010219</name>
</gene>
<organism evidence="12 13">
    <name type="scientific">Podarcis lilfordi</name>
    <name type="common">Lilford's wall lizard</name>
    <dbReference type="NCBI Taxonomy" id="74358"/>
    <lineage>
        <taxon>Eukaryota</taxon>
        <taxon>Metazoa</taxon>
        <taxon>Chordata</taxon>
        <taxon>Craniata</taxon>
        <taxon>Vertebrata</taxon>
        <taxon>Euteleostomi</taxon>
        <taxon>Lepidosauria</taxon>
        <taxon>Squamata</taxon>
        <taxon>Bifurcata</taxon>
        <taxon>Unidentata</taxon>
        <taxon>Episquamata</taxon>
        <taxon>Laterata</taxon>
        <taxon>Lacertibaenia</taxon>
        <taxon>Lacertidae</taxon>
        <taxon>Podarcis</taxon>
    </lineage>
</organism>
<feature type="compositionally biased region" description="Low complexity" evidence="11">
    <location>
        <begin position="98"/>
        <end position="107"/>
    </location>
</feature>
<comment type="subcellular location">
    <subcellularLocation>
        <location evidence="3">Endoplasmic reticulum</location>
    </subcellularLocation>
    <subcellularLocation>
        <location evidence="2">Golgi apparatus</location>
        <location evidence="2">cis-Golgi network</location>
    </subcellularLocation>
</comment>
<dbReference type="EMBL" id="OX395138">
    <property type="protein sequence ID" value="CAI5791470.1"/>
    <property type="molecule type" value="Genomic_DNA"/>
</dbReference>
<dbReference type="InterPro" id="IPR007233">
    <property type="entry name" value="TRAPPC"/>
</dbReference>
<keyword evidence="13" id="KW-1185">Reference proteome</keyword>
<keyword evidence="6" id="KW-0931">ER-Golgi transport</keyword>
<dbReference type="FunFam" id="3.30.450.70:FF:000004">
    <property type="entry name" value="Trafficking protein particle complex 1"/>
    <property type="match status" value="1"/>
</dbReference>
<dbReference type="AlphaFoldDB" id="A0AA35PMM3"/>
<dbReference type="Gene3D" id="3.30.450.70">
    <property type="match status" value="1"/>
</dbReference>
<comment type="function">
    <text evidence="1">May play a role in vesicular transport from endoplasmic reticulum to Golgi.</text>
</comment>
<evidence type="ECO:0000313" key="13">
    <source>
        <dbReference type="Proteomes" id="UP001178461"/>
    </source>
</evidence>
<protein>
    <recommendedName>
        <fullName evidence="10">Trafficking protein particle complex subunit 1</fullName>
    </recommendedName>
</protein>
<dbReference type="Proteomes" id="UP001178461">
    <property type="component" value="Chromosome 13"/>
</dbReference>
<dbReference type="SUPFAM" id="SSF64356">
    <property type="entry name" value="SNARE-like"/>
    <property type="match status" value="1"/>
</dbReference>
<evidence type="ECO:0000256" key="6">
    <source>
        <dbReference type="ARBA" id="ARBA00022892"/>
    </source>
</evidence>
<dbReference type="InterPro" id="IPR011012">
    <property type="entry name" value="Longin-like_dom_sf"/>
</dbReference>
<dbReference type="GO" id="GO:0005794">
    <property type="term" value="C:Golgi apparatus"/>
    <property type="evidence" value="ECO:0007669"/>
    <property type="project" value="UniProtKB-SubCell"/>
</dbReference>
<evidence type="ECO:0000256" key="10">
    <source>
        <dbReference type="ARBA" id="ARBA00068377"/>
    </source>
</evidence>
<evidence type="ECO:0000256" key="7">
    <source>
        <dbReference type="ARBA" id="ARBA00023034"/>
    </source>
</evidence>
<evidence type="ECO:0000313" key="12">
    <source>
        <dbReference type="EMBL" id="CAI5791470.1"/>
    </source>
</evidence>
<reference evidence="12" key="1">
    <citation type="submission" date="2022-12" db="EMBL/GenBank/DDBJ databases">
        <authorList>
            <person name="Alioto T."/>
            <person name="Alioto T."/>
            <person name="Gomez Garrido J."/>
        </authorList>
    </citation>
    <scope>NUCLEOTIDE SEQUENCE</scope>
</reference>
<evidence type="ECO:0000256" key="1">
    <source>
        <dbReference type="ARBA" id="ARBA00002910"/>
    </source>
</evidence>
<dbReference type="Pfam" id="PF04099">
    <property type="entry name" value="Sybindin"/>
    <property type="match status" value="1"/>
</dbReference>
<dbReference type="GO" id="GO:0006888">
    <property type="term" value="P:endoplasmic reticulum to Golgi vesicle-mediated transport"/>
    <property type="evidence" value="ECO:0007669"/>
    <property type="project" value="TreeGrafter"/>
</dbReference>
<evidence type="ECO:0000256" key="4">
    <source>
        <dbReference type="ARBA" id="ARBA00022448"/>
    </source>
</evidence>
<evidence type="ECO:0000256" key="8">
    <source>
        <dbReference type="ARBA" id="ARBA00038167"/>
    </source>
</evidence>